<sequence>HFRLLTGARGKVVMRVVVADRAGNDGSDGGSCEKLLGVRRESSAVEPARFQFSQCAPEGVAYYATGSYVLYRLCSCAAFVAVEPCLSGAGLAWPLRLKMPRHHSRLGLNHRMYAVVFVFPLGSVEFRLDHVFLVSIAHVLVAPVGLYVSPWLGWIVLFPVPDVFLPDGGLFVVGRCSRLIACDLGGCAEGCRRVVADSVGFMGVVRVCVTTLVGGCGVAVFGFSVCFLLGVLSKDYLVCTSACALKLLWFSLPVRQSWVGAGVACYALFACGSFVRGVVSLAASGGVSCRSFGDKLRRVEVTAYVSASPGVAIGAAEVVPCASRHLKPLRESYPTYGLECTAALWNKVVRLVSVVQQWYSGGVSTWGEGCNVSGFYRILIGSSSGFVPVGVHSAVEPAMFQFSQCAPEGVAYYATGSCVLYRLCSCAAFVAVEPCLSDAGLAWLLFGSWVSGLGFGLLVGYR</sequence>
<dbReference type="Proteomes" id="UP000652761">
    <property type="component" value="Unassembled WGS sequence"/>
</dbReference>
<feature type="transmembrane region" description="Helical" evidence="1">
    <location>
        <begin position="236"/>
        <end position="252"/>
    </location>
</feature>
<accession>A0A843TTG2</accession>
<gene>
    <name evidence="2" type="ORF">Taro_005792</name>
</gene>
<feature type="transmembrane region" description="Helical" evidence="1">
    <location>
        <begin position="204"/>
        <end position="229"/>
    </location>
</feature>
<keyword evidence="3" id="KW-1185">Reference proteome</keyword>
<keyword evidence="1" id="KW-0812">Transmembrane</keyword>
<comment type="caution">
    <text evidence="2">The sequence shown here is derived from an EMBL/GenBank/DDBJ whole genome shotgun (WGS) entry which is preliminary data.</text>
</comment>
<evidence type="ECO:0000313" key="3">
    <source>
        <dbReference type="Proteomes" id="UP000652761"/>
    </source>
</evidence>
<evidence type="ECO:0000313" key="2">
    <source>
        <dbReference type="EMBL" id="MQL73446.1"/>
    </source>
</evidence>
<dbReference type="EMBL" id="NMUH01000167">
    <property type="protein sequence ID" value="MQL73446.1"/>
    <property type="molecule type" value="Genomic_DNA"/>
</dbReference>
<protein>
    <submittedName>
        <fullName evidence="2">Uncharacterized protein</fullName>
    </submittedName>
</protein>
<evidence type="ECO:0000256" key="1">
    <source>
        <dbReference type="SAM" id="Phobius"/>
    </source>
</evidence>
<organism evidence="2 3">
    <name type="scientific">Colocasia esculenta</name>
    <name type="common">Wild taro</name>
    <name type="synonym">Arum esculentum</name>
    <dbReference type="NCBI Taxonomy" id="4460"/>
    <lineage>
        <taxon>Eukaryota</taxon>
        <taxon>Viridiplantae</taxon>
        <taxon>Streptophyta</taxon>
        <taxon>Embryophyta</taxon>
        <taxon>Tracheophyta</taxon>
        <taxon>Spermatophyta</taxon>
        <taxon>Magnoliopsida</taxon>
        <taxon>Liliopsida</taxon>
        <taxon>Araceae</taxon>
        <taxon>Aroideae</taxon>
        <taxon>Colocasieae</taxon>
        <taxon>Colocasia</taxon>
    </lineage>
</organism>
<dbReference type="AlphaFoldDB" id="A0A843TTG2"/>
<feature type="transmembrane region" description="Helical" evidence="1">
    <location>
        <begin position="410"/>
        <end position="430"/>
    </location>
</feature>
<feature type="transmembrane region" description="Helical" evidence="1">
    <location>
        <begin position="442"/>
        <end position="461"/>
    </location>
</feature>
<keyword evidence="1" id="KW-0472">Membrane</keyword>
<proteinExistence type="predicted"/>
<feature type="transmembrane region" description="Helical" evidence="1">
    <location>
        <begin position="258"/>
        <end position="283"/>
    </location>
</feature>
<keyword evidence="1" id="KW-1133">Transmembrane helix</keyword>
<feature type="non-terminal residue" evidence="2">
    <location>
        <position position="1"/>
    </location>
</feature>
<name>A0A843TTG2_COLES</name>
<reference evidence="2" key="1">
    <citation type="submission" date="2017-07" db="EMBL/GenBank/DDBJ databases">
        <title>Taro Niue Genome Assembly and Annotation.</title>
        <authorList>
            <person name="Atibalentja N."/>
            <person name="Keating K."/>
            <person name="Fields C.J."/>
        </authorList>
    </citation>
    <scope>NUCLEOTIDE SEQUENCE</scope>
    <source>
        <strain evidence="2">Niue_2</strain>
        <tissue evidence="2">Leaf</tissue>
    </source>
</reference>
<feature type="transmembrane region" description="Helical" evidence="1">
    <location>
        <begin position="131"/>
        <end position="157"/>
    </location>
</feature>